<dbReference type="Proteomes" id="UP000515153">
    <property type="component" value="Chromosome V"/>
</dbReference>
<proteinExistence type="predicted"/>
<sequence length="99" mass="10606">MLCSAICHNKSHDGSAALETNRISLSGEPYWADGLIGNSAMVYMSEVALPQLRGTLLASSSLAFSLGQFFLAVALKALEVSRPFCISNVIYAKSNFFGQ</sequence>
<keyword evidence="1" id="KW-1185">Reference proteome</keyword>
<gene>
    <name evidence="2" type="ORF">PgNI_11508</name>
</gene>
<protein>
    <submittedName>
        <fullName evidence="2">Uncharacterized protein</fullName>
    </submittedName>
</protein>
<reference evidence="2" key="3">
    <citation type="submission" date="2025-08" db="UniProtKB">
        <authorList>
            <consortium name="RefSeq"/>
        </authorList>
    </citation>
    <scope>IDENTIFICATION</scope>
    <source>
        <strain evidence="2">NI907</strain>
    </source>
</reference>
<dbReference type="AlphaFoldDB" id="A0A6P8ANC9"/>
<reference evidence="2" key="2">
    <citation type="submission" date="2019-10" db="EMBL/GenBank/DDBJ databases">
        <authorList>
            <consortium name="NCBI Genome Project"/>
        </authorList>
    </citation>
    <scope>NUCLEOTIDE SEQUENCE</scope>
    <source>
        <strain evidence="2">NI907</strain>
    </source>
</reference>
<dbReference type="KEGG" id="pgri:PgNI_11508"/>
<evidence type="ECO:0000313" key="1">
    <source>
        <dbReference type="Proteomes" id="UP000515153"/>
    </source>
</evidence>
<evidence type="ECO:0000313" key="2">
    <source>
        <dbReference type="RefSeq" id="XP_030976414.1"/>
    </source>
</evidence>
<dbReference type="GeneID" id="41966379"/>
<reference evidence="1 2" key="1">
    <citation type="journal article" date="2019" name="Mol. Biol. Evol.">
        <title>Blast fungal genomes show frequent chromosomal changes, gene gains and losses, and effector gene turnover.</title>
        <authorList>
            <person name="Gomez Luciano L.B."/>
            <person name="Jason Tsai I."/>
            <person name="Chuma I."/>
            <person name="Tosa Y."/>
            <person name="Chen Y.H."/>
            <person name="Li J.Y."/>
            <person name="Li M.Y."/>
            <person name="Jade Lu M.Y."/>
            <person name="Nakayashiki H."/>
            <person name="Li W.H."/>
        </authorList>
    </citation>
    <scope>NUCLEOTIDE SEQUENCE [LARGE SCALE GENOMIC DNA]</scope>
    <source>
        <strain evidence="1 2">NI907</strain>
    </source>
</reference>
<organism evidence="1 2">
    <name type="scientific">Pyricularia grisea</name>
    <name type="common">Crabgrass-specific blast fungus</name>
    <name type="synonym">Magnaporthe grisea</name>
    <dbReference type="NCBI Taxonomy" id="148305"/>
    <lineage>
        <taxon>Eukaryota</taxon>
        <taxon>Fungi</taxon>
        <taxon>Dikarya</taxon>
        <taxon>Ascomycota</taxon>
        <taxon>Pezizomycotina</taxon>
        <taxon>Sordariomycetes</taxon>
        <taxon>Sordariomycetidae</taxon>
        <taxon>Magnaporthales</taxon>
        <taxon>Pyriculariaceae</taxon>
        <taxon>Pyricularia</taxon>
    </lineage>
</organism>
<accession>A0A6P8ANC9</accession>
<name>A0A6P8ANC9_PYRGI</name>
<dbReference type="RefSeq" id="XP_030976414.1">
    <property type="nucleotide sequence ID" value="XM_031131474.1"/>
</dbReference>